<dbReference type="InterPro" id="IPR050330">
    <property type="entry name" value="Bact_OuterMem_StrucFunc"/>
</dbReference>
<name>A0ABW3Y5Z9_9FLAO</name>
<dbReference type="Proteomes" id="UP001597201">
    <property type="component" value="Unassembled WGS sequence"/>
</dbReference>
<keyword evidence="13" id="KW-1185">Reference proteome</keyword>
<evidence type="ECO:0000256" key="4">
    <source>
        <dbReference type="ARBA" id="ARBA00022692"/>
    </source>
</evidence>
<dbReference type="Pfam" id="PF02412">
    <property type="entry name" value="TSP_3"/>
    <property type="match status" value="4"/>
</dbReference>
<evidence type="ECO:0000256" key="3">
    <source>
        <dbReference type="ARBA" id="ARBA00022452"/>
    </source>
</evidence>
<dbReference type="Gene3D" id="3.30.1330.60">
    <property type="entry name" value="OmpA-like domain"/>
    <property type="match status" value="1"/>
</dbReference>
<dbReference type="PRINTS" id="PR01021">
    <property type="entry name" value="OMPADOMAIN"/>
</dbReference>
<dbReference type="SUPFAM" id="SSF56935">
    <property type="entry name" value="Porins"/>
    <property type="match status" value="1"/>
</dbReference>
<dbReference type="InterPro" id="IPR036737">
    <property type="entry name" value="OmpA-like_sf"/>
</dbReference>
<keyword evidence="5 10" id="KW-0732">Signal</keyword>
<evidence type="ECO:0000313" key="12">
    <source>
        <dbReference type="EMBL" id="MFD1316698.1"/>
    </source>
</evidence>
<dbReference type="InterPro" id="IPR006664">
    <property type="entry name" value="OMP_bac"/>
</dbReference>
<dbReference type="InterPro" id="IPR006665">
    <property type="entry name" value="OmpA-like"/>
</dbReference>
<dbReference type="SUPFAM" id="SSF103647">
    <property type="entry name" value="TSP type-3 repeat"/>
    <property type="match status" value="1"/>
</dbReference>
<dbReference type="Gene3D" id="4.10.1080.10">
    <property type="entry name" value="TSP type-3 repeat"/>
    <property type="match status" value="1"/>
</dbReference>
<keyword evidence="3" id="KW-1134">Transmembrane beta strand</keyword>
<feature type="compositionally biased region" description="Polar residues" evidence="9">
    <location>
        <begin position="677"/>
        <end position="691"/>
    </location>
</feature>
<keyword evidence="6 8" id="KW-0472">Membrane</keyword>
<comment type="subcellular location">
    <subcellularLocation>
        <location evidence="1">Cell outer membrane</location>
        <topology evidence="1">Multi-pass membrane protein</topology>
    </subcellularLocation>
</comment>
<dbReference type="CDD" id="cd07185">
    <property type="entry name" value="OmpA_C-like"/>
    <property type="match status" value="1"/>
</dbReference>
<sequence>MKKLQISFLISLFCSFAMAQTGHILQGVGAVNMSMGGAATGQPLDISGAMQWNPAGLSAFDGSILKFDIGAFSSSPELYSTVPTPQGPFSGSTEDDRGISPMPALAFAWGDKDSKSTFGISAFGISGFGVTFPESSSNPINFPQSQGGFGRIESDYMLLQVGFTWAIALSEKFSIGFQPTANYASLELEPNPLASPDFPPEMGGTGKGYPKSDRATAFGYGGQIGLFFDSQNGFKMGASYKSPQFFSEFDFENEYLDGTAAPGVKFTMDYPAIYSVGIGYSKGIVDLALDYRYVDYEGTEGFEKSGWAFAENGFPTGAVNGFGWQNISILSAGLQLKAINKLPLRFGYTYSTNPIQEDLAFFSVPATAVIANAFQFGFSYEFSDSFVFDAMYHYGMSDGKTRGPLLSPMMISNNNQLGAIPGSEVAYDMTTSLIMVGLNFRFGGKDTDNDGVKDTEDACPEVPGLEQFNGCPDTDLDGIPDSRDVCPTIAGTEAMNGCPDSDGDGFSDQDDYCPEIAGLEQFNGCPDSDGDGVMDKMDECPNESGLIENKGCPMKDTDLDGVPDDEDNCPYISGEPSNGGCPLITDEVQKQITDLARALYFNTGKSTFTNESLVRLDQISSILSEYKTSKFRVEGHTDSTGSASVNDRLSKERAEAVMDYLVKAGFPADMISAQGYGSSNPIGDNNTSKGRQANRRVDIFAEK</sequence>
<evidence type="ECO:0000256" key="6">
    <source>
        <dbReference type="ARBA" id="ARBA00023136"/>
    </source>
</evidence>
<evidence type="ECO:0000256" key="5">
    <source>
        <dbReference type="ARBA" id="ARBA00022729"/>
    </source>
</evidence>
<dbReference type="InterPro" id="IPR028974">
    <property type="entry name" value="TSP_type-3_rpt"/>
</dbReference>
<evidence type="ECO:0000256" key="8">
    <source>
        <dbReference type="PROSITE-ProRule" id="PRU00473"/>
    </source>
</evidence>
<dbReference type="PROSITE" id="PS51123">
    <property type="entry name" value="OMPA_2"/>
    <property type="match status" value="1"/>
</dbReference>
<dbReference type="Pfam" id="PF00691">
    <property type="entry name" value="OmpA"/>
    <property type="match status" value="1"/>
</dbReference>
<dbReference type="InterPro" id="IPR005017">
    <property type="entry name" value="OMPP1/FadL/TodX"/>
</dbReference>
<feature type="signal peptide" evidence="10">
    <location>
        <begin position="1"/>
        <end position="19"/>
    </location>
</feature>
<dbReference type="Gene3D" id="2.40.160.60">
    <property type="entry name" value="Outer membrane protein transport protein (OMPP1/FadL/TodX)"/>
    <property type="match status" value="1"/>
</dbReference>
<comment type="caution">
    <text evidence="12">The sequence shown here is derived from an EMBL/GenBank/DDBJ whole genome shotgun (WGS) entry which is preliminary data.</text>
</comment>
<evidence type="ECO:0000259" key="11">
    <source>
        <dbReference type="PROSITE" id="PS51123"/>
    </source>
</evidence>
<evidence type="ECO:0000256" key="2">
    <source>
        <dbReference type="ARBA" id="ARBA00008163"/>
    </source>
</evidence>
<dbReference type="PANTHER" id="PTHR30329:SF21">
    <property type="entry name" value="LIPOPROTEIN YIAD-RELATED"/>
    <property type="match status" value="1"/>
</dbReference>
<dbReference type="SUPFAM" id="SSF103088">
    <property type="entry name" value="OmpA-like"/>
    <property type="match status" value="1"/>
</dbReference>
<protein>
    <submittedName>
        <fullName evidence="12">OmpA family protein</fullName>
    </submittedName>
</protein>
<keyword evidence="4" id="KW-0812">Transmembrane</keyword>
<dbReference type="Pfam" id="PF03349">
    <property type="entry name" value="Toluene_X"/>
    <property type="match status" value="1"/>
</dbReference>
<evidence type="ECO:0000313" key="13">
    <source>
        <dbReference type="Proteomes" id="UP001597201"/>
    </source>
</evidence>
<evidence type="ECO:0000256" key="1">
    <source>
        <dbReference type="ARBA" id="ARBA00004571"/>
    </source>
</evidence>
<organism evidence="12 13">
    <name type="scientific">Namhaeicola litoreus</name>
    <dbReference type="NCBI Taxonomy" id="1052145"/>
    <lineage>
        <taxon>Bacteria</taxon>
        <taxon>Pseudomonadati</taxon>
        <taxon>Bacteroidota</taxon>
        <taxon>Flavobacteriia</taxon>
        <taxon>Flavobacteriales</taxon>
        <taxon>Flavobacteriaceae</taxon>
        <taxon>Namhaeicola</taxon>
    </lineage>
</organism>
<feature type="chain" id="PRO_5047187185" evidence="10">
    <location>
        <begin position="20"/>
        <end position="703"/>
    </location>
</feature>
<feature type="domain" description="OmpA-like" evidence="11">
    <location>
        <begin position="588"/>
        <end position="703"/>
    </location>
</feature>
<keyword evidence="7" id="KW-0998">Cell outer membrane</keyword>
<dbReference type="PRINTS" id="PR01023">
    <property type="entry name" value="NAFLGMOTY"/>
</dbReference>
<proteinExistence type="inferred from homology"/>
<reference evidence="13" key="1">
    <citation type="journal article" date="2019" name="Int. J. Syst. Evol. Microbiol.">
        <title>The Global Catalogue of Microorganisms (GCM) 10K type strain sequencing project: providing services to taxonomists for standard genome sequencing and annotation.</title>
        <authorList>
            <consortium name="The Broad Institute Genomics Platform"/>
            <consortium name="The Broad Institute Genome Sequencing Center for Infectious Disease"/>
            <person name="Wu L."/>
            <person name="Ma J."/>
        </authorList>
    </citation>
    <scope>NUCLEOTIDE SEQUENCE [LARGE SCALE GENOMIC DNA]</scope>
    <source>
        <strain evidence="13">CCUG 61485</strain>
    </source>
</reference>
<comment type="similarity">
    <text evidence="2">Belongs to the OmpP1/FadL family.</text>
</comment>
<evidence type="ECO:0000256" key="9">
    <source>
        <dbReference type="SAM" id="MobiDB-lite"/>
    </source>
</evidence>
<accession>A0ABW3Y5Z9</accession>
<dbReference type="InterPro" id="IPR003367">
    <property type="entry name" value="Thrombospondin_3-like_rpt"/>
</dbReference>
<dbReference type="RefSeq" id="WP_377179926.1">
    <property type="nucleotide sequence ID" value="NZ_JBHTMY010000003.1"/>
</dbReference>
<feature type="region of interest" description="Disordered" evidence="9">
    <location>
        <begin position="677"/>
        <end position="703"/>
    </location>
</feature>
<dbReference type="PANTHER" id="PTHR30329">
    <property type="entry name" value="STATOR ELEMENT OF FLAGELLAR MOTOR COMPLEX"/>
    <property type="match status" value="1"/>
</dbReference>
<evidence type="ECO:0000256" key="10">
    <source>
        <dbReference type="SAM" id="SignalP"/>
    </source>
</evidence>
<evidence type="ECO:0000256" key="7">
    <source>
        <dbReference type="ARBA" id="ARBA00023237"/>
    </source>
</evidence>
<dbReference type="EMBL" id="JBHTMY010000003">
    <property type="protein sequence ID" value="MFD1316698.1"/>
    <property type="molecule type" value="Genomic_DNA"/>
</dbReference>
<gene>
    <name evidence="12" type="ORF">ACFQ39_13820</name>
</gene>